<keyword evidence="1" id="KW-1133">Transmembrane helix</keyword>
<proteinExistence type="predicted"/>
<dbReference type="RefSeq" id="WP_115482753.1">
    <property type="nucleotide sequence ID" value="NZ_QRCT01000049.1"/>
</dbReference>
<feature type="transmembrane region" description="Helical" evidence="1">
    <location>
        <begin position="12"/>
        <end position="32"/>
    </location>
</feature>
<comment type="caution">
    <text evidence="2">The sequence shown here is derived from an EMBL/GenBank/DDBJ whole genome shotgun (WGS) entry which is preliminary data.</text>
</comment>
<reference evidence="2 3" key="1">
    <citation type="submission" date="2018-07" db="EMBL/GenBank/DDBJ databases">
        <title>Anaerosacharophilus polymeroproducens gen. nov. sp. nov., an anaerobic bacterium isolated from salt field.</title>
        <authorList>
            <person name="Kim W."/>
            <person name="Yang S.-H."/>
            <person name="Oh J."/>
            <person name="Lee J.-H."/>
            <person name="Kwon K.K."/>
        </authorList>
    </citation>
    <scope>NUCLEOTIDE SEQUENCE [LARGE SCALE GENOMIC DNA]</scope>
    <source>
        <strain evidence="2 3">MCWD5</strain>
    </source>
</reference>
<name>A0A371ARZ1_9FIRM</name>
<dbReference type="EMBL" id="QRCT01000049">
    <property type="protein sequence ID" value="RDU22343.1"/>
    <property type="molecule type" value="Genomic_DNA"/>
</dbReference>
<feature type="transmembrane region" description="Helical" evidence="1">
    <location>
        <begin position="158"/>
        <end position="177"/>
    </location>
</feature>
<organism evidence="2 3">
    <name type="scientific">Anaerosacchariphilus polymeriproducens</name>
    <dbReference type="NCBI Taxonomy" id="1812858"/>
    <lineage>
        <taxon>Bacteria</taxon>
        <taxon>Bacillati</taxon>
        <taxon>Bacillota</taxon>
        <taxon>Clostridia</taxon>
        <taxon>Lachnospirales</taxon>
        <taxon>Lachnospiraceae</taxon>
        <taxon>Anaerosacchariphilus</taxon>
    </lineage>
</organism>
<evidence type="ECO:0000313" key="2">
    <source>
        <dbReference type="EMBL" id="RDU22343.1"/>
    </source>
</evidence>
<evidence type="ECO:0000313" key="3">
    <source>
        <dbReference type="Proteomes" id="UP000255036"/>
    </source>
</evidence>
<keyword evidence="3" id="KW-1185">Reference proteome</keyword>
<sequence>MIKKYIILGIRIVCLFIFVLFVIPFSLFILSFELDESLTVNTVTEEGKELLQKKYPLLTQLPENTIYDKLVYDTHFPISECSIFIYITIPSDFYEEFTTVFSDQNEENHFNVTVKTPIKSQETIKIKLSTGDRKDNLSELMVYAQNHHNINWSNIIKIVIYLVTIILIIVALVFPYGKIKKKGFR</sequence>
<protein>
    <submittedName>
        <fullName evidence="2">Uncharacterized protein</fullName>
    </submittedName>
</protein>
<gene>
    <name evidence="2" type="ORF">DWV06_13680</name>
</gene>
<evidence type="ECO:0000256" key="1">
    <source>
        <dbReference type="SAM" id="Phobius"/>
    </source>
</evidence>
<accession>A0A371ARZ1</accession>
<keyword evidence="1" id="KW-0812">Transmembrane</keyword>
<keyword evidence="1" id="KW-0472">Membrane</keyword>
<dbReference type="AlphaFoldDB" id="A0A371ARZ1"/>
<dbReference type="Proteomes" id="UP000255036">
    <property type="component" value="Unassembled WGS sequence"/>
</dbReference>